<dbReference type="InterPro" id="IPR011250">
    <property type="entry name" value="OMP/PagP_B-barrel"/>
</dbReference>
<keyword evidence="4" id="KW-1185">Reference proteome</keyword>
<gene>
    <name evidence="3" type="ORF">FEE95_02960</name>
</gene>
<organism evidence="3 4">
    <name type="scientific">Maribacter algarum</name>
    <name type="common">ex Zhang et al. 2020</name>
    <dbReference type="NCBI Taxonomy" id="2578118"/>
    <lineage>
        <taxon>Bacteria</taxon>
        <taxon>Pseudomonadati</taxon>
        <taxon>Bacteroidota</taxon>
        <taxon>Flavobacteriia</taxon>
        <taxon>Flavobacteriales</taxon>
        <taxon>Flavobacteriaceae</taxon>
        <taxon>Maribacter</taxon>
    </lineage>
</organism>
<proteinExistence type="predicted"/>
<evidence type="ECO:0000313" key="3">
    <source>
        <dbReference type="EMBL" id="TMM58407.1"/>
    </source>
</evidence>
<dbReference type="Proteomes" id="UP000310314">
    <property type="component" value="Unassembled WGS sequence"/>
</dbReference>
<evidence type="ECO:0000313" key="4">
    <source>
        <dbReference type="Proteomes" id="UP000310314"/>
    </source>
</evidence>
<evidence type="ECO:0000259" key="2">
    <source>
        <dbReference type="Pfam" id="PF13568"/>
    </source>
</evidence>
<accession>A0A5S3PYM1</accession>
<dbReference type="InterPro" id="IPR025665">
    <property type="entry name" value="Beta-barrel_OMP_2"/>
</dbReference>
<dbReference type="RefSeq" id="WP_138656340.1">
    <property type="nucleotide sequence ID" value="NZ_VATY01000001.1"/>
</dbReference>
<dbReference type="Pfam" id="PF13568">
    <property type="entry name" value="OMP_b-brl_2"/>
    <property type="match status" value="1"/>
</dbReference>
<feature type="signal peptide" evidence="1">
    <location>
        <begin position="1"/>
        <end position="22"/>
    </location>
</feature>
<dbReference type="AlphaFoldDB" id="A0A5S3PYM1"/>
<name>A0A5S3PYM1_9FLAO</name>
<dbReference type="SUPFAM" id="SSF56925">
    <property type="entry name" value="OMPA-like"/>
    <property type="match status" value="1"/>
</dbReference>
<feature type="chain" id="PRO_5024415885" evidence="1">
    <location>
        <begin position="23"/>
        <end position="197"/>
    </location>
</feature>
<comment type="caution">
    <text evidence="3">The sequence shown here is derived from an EMBL/GenBank/DDBJ whole genome shotgun (WGS) entry which is preliminary data.</text>
</comment>
<sequence>MKSLATLVTVVVFSLSSMSVSAQYFGVRGGLGISNLITSTNSNTTFGRVFSAHLGGTIDFELSDQFWLQSGMSFFKKGGANLSGNFNLYYLEVPVTARFDFLEVGAEGILYARAGMYSGLLMAANFSGTKLDVGSRPGDDFKFFDFGLITGVGYGFNESIDIGLVFEFGLLNTDAEQSLVSITNGAIMLSANYRFGL</sequence>
<dbReference type="OrthoDB" id="1429208at2"/>
<dbReference type="EMBL" id="VATY01000001">
    <property type="protein sequence ID" value="TMM58407.1"/>
    <property type="molecule type" value="Genomic_DNA"/>
</dbReference>
<evidence type="ECO:0000256" key="1">
    <source>
        <dbReference type="SAM" id="SignalP"/>
    </source>
</evidence>
<reference evidence="3 4" key="1">
    <citation type="submission" date="2019-05" db="EMBL/GenBank/DDBJ databases">
        <authorList>
            <person name="Zhang J.-Y."/>
            <person name="Feg X."/>
            <person name="Du Z.-J."/>
        </authorList>
    </citation>
    <scope>NUCLEOTIDE SEQUENCE [LARGE SCALE GENOMIC DNA]</scope>
    <source>
        <strain evidence="3 4">RZ26</strain>
    </source>
</reference>
<keyword evidence="1" id="KW-0732">Signal</keyword>
<feature type="domain" description="Outer membrane protein beta-barrel" evidence="2">
    <location>
        <begin position="25"/>
        <end position="173"/>
    </location>
</feature>
<protein>
    <submittedName>
        <fullName evidence="3">PorT family protein</fullName>
    </submittedName>
</protein>